<keyword evidence="3" id="KW-0539">Nucleus</keyword>
<sequence length="242" mass="27222">MVNRERSGGCKERRVICDEARPNCDRCELHWTRLHPSSFQLPPGRDLDSSRGFFENLAPALLDQRHDSALTLVVSAVSESFLALWQEGARSMQVQRRSFNQAMQRLRTAVLNPTERRSPATFLVVLVMQFHESLAAIYTRRKPSRIHYSGAEALLPLSKLKDGEKVQSAHITRFMASAEVPSATREGRPVPPTAFRWLYNSDYGSVPLNLGAFLADLLSLSLVNNASDNIPPSEEESKPWHP</sequence>
<proteinExistence type="predicted"/>
<organism evidence="4 5">
    <name type="scientific">Aspergillus leporis</name>
    <dbReference type="NCBI Taxonomy" id="41062"/>
    <lineage>
        <taxon>Eukaryota</taxon>
        <taxon>Fungi</taxon>
        <taxon>Dikarya</taxon>
        <taxon>Ascomycota</taxon>
        <taxon>Pezizomycotina</taxon>
        <taxon>Eurotiomycetes</taxon>
        <taxon>Eurotiomycetidae</taxon>
        <taxon>Eurotiales</taxon>
        <taxon>Aspergillaceae</taxon>
        <taxon>Aspergillus</taxon>
        <taxon>Aspergillus subgen. Circumdati</taxon>
    </lineage>
</organism>
<name>A0A5N5WQZ4_9EURO</name>
<dbReference type="CDD" id="cd00067">
    <property type="entry name" value="GAL4"/>
    <property type="match status" value="1"/>
</dbReference>
<evidence type="ECO:0000313" key="5">
    <source>
        <dbReference type="Proteomes" id="UP000326565"/>
    </source>
</evidence>
<dbReference type="InterPro" id="IPR053175">
    <property type="entry name" value="DHMBA_Reg_Transcription_Factor"/>
</dbReference>
<gene>
    <name evidence="4" type="ORF">BDV29DRAFT_159951</name>
</gene>
<dbReference type="AlphaFoldDB" id="A0A5N5WQZ4"/>
<evidence type="ECO:0000256" key="2">
    <source>
        <dbReference type="ARBA" id="ARBA00023163"/>
    </source>
</evidence>
<keyword evidence="5" id="KW-1185">Reference proteome</keyword>
<dbReference type="PANTHER" id="PTHR38791:SF5">
    <property type="entry name" value="TRANSCRIPTION FACTOR DBAG-RELATED"/>
    <property type="match status" value="1"/>
</dbReference>
<evidence type="ECO:0000256" key="1">
    <source>
        <dbReference type="ARBA" id="ARBA00023015"/>
    </source>
</evidence>
<dbReference type="GO" id="GO:0000981">
    <property type="term" value="F:DNA-binding transcription factor activity, RNA polymerase II-specific"/>
    <property type="evidence" value="ECO:0007669"/>
    <property type="project" value="InterPro"/>
</dbReference>
<dbReference type="InterPro" id="IPR001138">
    <property type="entry name" value="Zn2Cys6_DnaBD"/>
</dbReference>
<dbReference type="OrthoDB" id="2991872at2759"/>
<dbReference type="EMBL" id="ML732286">
    <property type="protein sequence ID" value="KAB8070963.1"/>
    <property type="molecule type" value="Genomic_DNA"/>
</dbReference>
<evidence type="ECO:0000256" key="3">
    <source>
        <dbReference type="ARBA" id="ARBA00023242"/>
    </source>
</evidence>
<keyword evidence="1" id="KW-0805">Transcription regulation</keyword>
<evidence type="ECO:0008006" key="6">
    <source>
        <dbReference type="Google" id="ProtNLM"/>
    </source>
</evidence>
<dbReference type="GO" id="GO:0008270">
    <property type="term" value="F:zinc ion binding"/>
    <property type="evidence" value="ECO:0007669"/>
    <property type="project" value="InterPro"/>
</dbReference>
<accession>A0A5N5WQZ4</accession>
<reference evidence="4 5" key="1">
    <citation type="submission" date="2019-04" db="EMBL/GenBank/DDBJ databases">
        <title>Friends and foes A comparative genomics study of 23 Aspergillus species from section Flavi.</title>
        <authorList>
            <consortium name="DOE Joint Genome Institute"/>
            <person name="Kjaerbolling I."/>
            <person name="Vesth T."/>
            <person name="Frisvad J.C."/>
            <person name="Nybo J.L."/>
            <person name="Theobald S."/>
            <person name="Kildgaard S."/>
            <person name="Isbrandt T."/>
            <person name="Kuo A."/>
            <person name="Sato A."/>
            <person name="Lyhne E.K."/>
            <person name="Kogle M.E."/>
            <person name="Wiebenga A."/>
            <person name="Kun R.S."/>
            <person name="Lubbers R.J."/>
            <person name="Makela M.R."/>
            <person name="Barry K."/>
            <person name="Chovatia M."/>
            <person name="Clum A."/>
            <person name="Daum C."/>
            <person name="Haridas S."/>
            <person name="He G."/>
            <person name="LaButti K."/>
            <person name="Lipzen A."/>
            <person name="Mondo S."/>
            <person name="Riley R."/>
            <person name="Salamov A."/>
            <person name="Simmons B.A."/>
            <person name="Magnuson J.K."/>
            <person name="Henrissat B."/>
            <person name="Mortensen U.H."/>
            <person name="Larsen T.O."/>
            <person name="Devries R.P."/>
            <person name="Grigoriev I.V."/>
            <person name="Machida M."/>
            <person name="Baker S.E."/>
            <person name="Andersen M.R."/>
        </authorList>
    </citation>
    <scope>NUCLEOTIDE SEQUENCE [LARGE SCALE GENOMIC DNA]</scope>
    <source>
        <strain evidence="4 5">CBS 151.66</strain>
    </source>
</reference>
<keyword evidence="2" id="KW-0804">Transcription</keyword>
<dbReference type="Proteomes" id="UP000326565">
    <property type="component" value="Unassembled WGS sequence"/>
</dbReference>
<evidence type="ECO:0000313" key="4">
    <source>
        <dbReference type="EMBL" id="KAB8070963.1"/>
    </source>
</evidence>
<dbReference type="PANTHER" id="PTHR38791">
    <property type="entry name" value="ZN(II)2CYS6 TRANSCRIPTION FACTOR (EUROFUNG)-RELATED-RELATED"/>
    <property type="match status" value="1"/>
</dbReference>
<protein>
    <recommendedName>
        <fullName evidence="6">Zn(2)-C6 fungal-type domain-containing protein</fullName>
    </recommendedName>
</protein>